<dbReference type="AlphaFoldDB" id="A0A0C7NZZ1"/>
<reference evidence="5" key="1">
    <citation type="submission" date="2014-11" db="EMBL/GenBank/DDBJ databases">
        <authorList>
            <person name="Wibberg D."/>
        </authorList>
    </citation>
    <scope>NUCLEOTIDE SEQUENCE [LARGE SCALE GENOMIC DNA]</scope>
    <source>
        <strain evidence="5">L3</strain>
    </source>
</reference>
<dbReference type="PANTHER" id="PTHR43088">
    <property type="entry name" value="SUBUNIT OF PYRUVATE:FLAVODOXIN OXIDOREDUCTASE-RELATED"/>
    <property type="match status" value="1"/>
</dbReference>
<evidence type="ECO:0000259" key="2">
    <source>
        <dbReference type="Pfam" id="PF01855"/>
    </source>
</evidence>
<dbReference type="STRING" id="1006576.DTL3_1569"/>
<dbReference type="Pfam" id="PF17147">
    <property type="entry name" value="PFOR_II"/>
    <property type="match status" value="1"/>
</dbReference>
<dbReference type="KEGG" id="dtn:DTL3_1569"/>
<name>A0A0C7NZZ1_DEFTU</name>
<dbReference type="EMBL" id="LN824141">
    <property type="protein sequence ID" value="CEP78858.1"/>
    <property type="molecule type" value="Genomic_DNA"/>
</dbReference>
<accession>A0A0C7NZZ1</accession>
<evidence type="ECO:0000256" key="1">
    <source>
        <dbReference type="ARBA" id="ARBA00023002"/>
    </source>
</evidence>
<dbReference type="SUPFAM" id="SSF52922">
    <property type="entry name" value="TK C-terminal domain-like"/>
    <property type="match status" value="1"/>
</dbReference>
<dbReference type="Proteomes" id="UP000032809">
    <property type="component" value="Chromosome I"/>
</dbReference>
<feature type="domain" description="Pyruvate flavodoxin/ferredoxin oxidoreductase pyrimidine binding" evidence="2">
    <location>
        <begin position="14"/>
        <end position="185"/>
    </location>
</feature>
<keyword evidence="1 4" id="KW-0560">Oxidoreductase</keyword>
<dbReference type="EC" id="1.2.7.7" evidence="4"/>
<dbReference type="SUPFAM" id="SSF52518">
    <property type="entry name" value="Thiamin diphosphate-binding fold (THDP-binding)"/>
    <property type="match status" value="1"/>
</dbReference>
<sequence>MEKVLVRGAEAIAEAAIRAGCRLYFGYPITPQSELTEYMAKRMPEVEGVFLQGESEVAVVNMVYGAAITGKRVMTSTSSPGFSLMQEGISYIAGAELPCVFVNVVRGGPGLGDIQPAQSDYFQATKGGGHGDYRLIVYSPESLQEAVELTMHAFNVADRYRNPTLLLTDGLLGQMMEPVRFPEFVDLDTLPNHSNWALNGTAMSRKAHRVSSFDLDPVSLEQKNMSIQAKYKEVINNEILYEEYQLDDAEVVIVAYGTMGRIVKSVVKQAREKGIKVGVFRPISLWPFPYIQLARWIDQASFFFCVEMSAGQFVEDVKLAVEGRKPVEYYGRMAGIIPTPGEIYAKLMELI</sequence>
<dbReference type="InterPro" id="IPR033412">
    <property type="entry name" value="PFOR_II"/>
</dbReference>
<proteinExistence type="predicted"/>
<gene>
    <name evidence="4" type="primary">vorB</name>
    <name evidence="4" type="ORF">DTL3_1569</name>
</gene>
<dbReference type="CDD" id="cd07034">
    <property type="entry name" value="TPP_PYR_PFOR_IOR-alpha_like"/>
    <property type="match status" value="1"/>
</dbReference>
<dbReference type="InterPro" id="IPR009014">
    <property type="entry name" value="Transketo_C/PFOR_II"/>
</dbReference>
<dbReference type="Gene3D" id="3.40.50.970">
    <property type="match status" value="1"/>
</dbReference>
<dbReference type="PANTHER" id="PTHR43088:SF1">
    <property type="entry name" value="SUBUNIT OF PYRUVATE:FLAVODOXIN OXIDOREDUCTASE"/>
    <property type="match status" value="1"/>
</dbReference>
<keyword evidence="5" id="KW-1185">Reference proteome</keyword>
<evidence type="ECO:0000313" key="4">
    <source>
        <dbReference type="EMBL" id="CEP78858.1"/>
    </source>
</evidence>
<dbReference type="Gene3D" id="3.40.50.920">
    <property type="match status" value="1"/>
</dbReference>
<evidence type="ECO:0000259" key="3">
    <source>
        <dbReference type="Pfam" id="PF17147"/>
    </source>
</evidence>
<evidence type="ECO:0000313" key="5">
    <source>
        <dbReference type="Proteomes" id="UP000032809"/>
    </source>
</evidence>
<dbReference type="NCBIfam" id="NF005507">
    <property type="entry name" value="PRK07119.1"/>
    <property type="match status" value="1"/>
</dbReference>
<dbReference type="PATRIC" id="fig|1006576.9.peg.1565"/>
<dbReference type="InterPro" id="IPR029061">
    <property type="entry name" value="THDP-binding"/>
</dbReference>
<dbReference type="InterPro" id="IPR052368">
    <property type="entry name" value="2-oxoacid_oxidoreductase"/>
</dbReference>
<protein>
    <submittedName>
        <fullName evidence="4">Ketoisovalerate oxidoreductase</fullName>
        <ecNumber evidence="4">1.2.7.7</ecNumber>
    </submittedName>
</protein>
<organism evidence="4 5">
    <name type="scientific">Defluviitoga tunisiensis</name>
    <dbReference type="NCBI Taxonomy" id="1006576"/>
    <lineage>
        <taxon>Bacteria</taxon>
        <taxon>Thermotogati</taxon>
        <taxon>Thermotogota</taxon>
        <taxon>Thermotogae</taxon>
        <taxon>Petrotogales</taxon>
        <taxon>Petrotogaceae</taxon>
        <taxon>Defluviitoga</taxon>
    </lineage>
</organism>
<dbReference type="InterPro" id="IPR002880">
    <property type="entry name" value="Pyrv_Fd/Flavodoxin_OxRdtase_N"/>
</dbReference>
<dbReference type="HOGENOM" id="CLU_017038_0_0_0"/>
<feature type="domain" description="Pyruvate:ferredoxin oxidoreductase core" evidence="3">
    <location>
        <begin position="249"/>
        <end position="343"/>
    </location>
</feature>
<dbReference type="GO" id="GO:0043807">
    <property type="term" value="F:3-methyl-2-oxobutanoate dehydrogenase (ferredoxin) activity"/>
    <property type="evidence" value="ECO:0007669"/>
    <property type="project" value="UniProtKB-EC"/>
</dbReference>
<dbReference type="RefSeq" id="WP_045088227.1">
    <property type="nucleotide sequence ID" value="NZ_LN824141.1"/>
</dbReference>
<dbReference type="Pfam" id="PF01855">
    <property type="entry name" value="POR_N"/>
    <property type="match status" value="1"/>
</dbReference>